<name>A0ABY6L0L6_9ARAC</name>
<evidence type="ECO:0000313" key="1">
    <source>
        <dbReference type="EMBL" id="UYV74047.1"/>
    </source>
</evidence>
<keyword evidence="2" id="KW-1185">Reference proteome</keyword>
<accession>A0ABY6L0L6</accession>
<protein>
    <submittedName>
        <fullName evidence="1">Uncharacterized protein</fullName>
    </submittedName>
</protein>
<dbReference type="Proteomes" id="UP001235939">
    <property type="component" value="Chromosome 11"/>
</dbReference>
<reference evidence="1 2" key="1">
    <citation type="submission" date="2022-01" db="EMBL/GenBank/DDBJ databases">
        <title>A chromosomal length assembly of Cordylochernes scorpioides.</title>
        <authorList>
            <person name="Zeh D."/>
            <person name="Zeh J."/>
        </authorList>
    </citation>
    <scope>NUCLEOTIDE SEQUENCE [LARGE SCALE GENOMIC DNA]</scope>
    <source>
        <strain evidence="1">IN4F17</strain>
        <tissue evidence="1">Whole Body</tissue>
    </source>
</reference>
<dbReference type="EMBL" id="CP092873">
    <property type="protein sequence ID" value="UYV74047.1"/>
    <property type="molecule type" value="Genomic_DNA"/>
</dbReference>
<proteinExistence type="predicted"/>
<gene>
    <name evidence="1" type="ORF">LAZ67_11001969</name>
</gene>
<evidence type="ECO:0000313" key="2">
    <source>
        <dbReference type="Proteomes" id="UP001235939"/>
    </source>
</evidence>
<organism evidence="1 2">
    <name type="scientific">Cordylochernes scorpioides</name>
    <dbReference type="NCBI Taxonomy" id="51811"/>
    <lineage>
        <taxon>Eukaryota</taxon>
        <taxon>Metazoa</taxon>
        <taxon>Ecdysozoa</taxon>
        <taxon>Arthropoda</taxon>
        <taxon>Chelicerata</taxon>
        <taxon>Arachnida</taxon>
        <taxon>Pseudoscorpiones</taxon>
        <taxon>Cheliferoidea</taxon>
        <taxon>Chernetidae</taxon>
        <taxon>Cordylochernes</taxon>
    </lineage>
</organism>
<sequence>MVVDREKGVLNRLRFLPIKKNGSNNLYQILCEKRNYVRGCIPNVECGIRRSYLGPKQRLSVVQNVLRRPRRYERRRACRTPEHFNNRRKN</sequence>